<accession>D7BHG7</accession>
<keyword evidence="1" id="KW-0472">Membrane</keyword>
<reference evidence="2 3" key="1">
    <citation type="journal article" date="2010" name="Stand. Genomic Sci.">
        <title>Complete genome sequence of Meiothermus silvanus type strain (VI-R2).</title>
        <authorList>
            <person name="Sikorski J."/>
            <person name="Tindall B.J."/>
            <person name="Lowry S."/>
            <person name="Lucas S."/>
            <person name="Nolan M."/>
            <person name="Copeland A."/>
            <person name="Glavina Del Rio T."/>
            <person name="Tice H."/>
            <person name="Cheng J.F."/>
            <person name="Han C."/>
            <person name="Pitluck S."/>
            <person name="Liolios K."/>
            <person name="Ivanova N."/>
            <person name="Mavromatis K."/>
            <person name="Mikhailova N."/>
            <person name="Pati A."/>
            <person name="Goodwin L."/>
            <person name="Chen A."/>
            <person name="Palaniappan K."/>
            <person name="Land M."/>
            <person name="Hauser L."/>
            <person name="Chang Y.J."/>
            <person name="Jeffries C.D."/>
            <person name="Rohde M."/>
            <person name="Goker M."/>
            <person name="Woyke T."/>
            <person name="Bristow J."/>
            <person name="Eisen J.A."/>
            <person name="Markowitz V."/>
            <person name="Hugenholtz P."/>
            <person name="Kyrpides N.C."/>
            <person name="Klenk H.P."/>
            <person name="Lapidus A."/>
        </authorList>
    </citation>
    <scope>NUCLEOTIDE SEQUENCE [LARGE SCALE GENOMIC DNA]</scope>
    <source>
        <strain evidence="3">ATCC 700542 / DSM 9946 / VI-R2</strain>
    </source>
</reference>
<evidence type="ECO:0000256" key="1">
    <source>
        <dbReference type="SAM" id="Phobius"/>
    </source>
</evidence>
<dbReference type="RefSeq" id="WP_013156812.1">
    <property type="nucleotide sequence ID" value="NC_014212.1"/>
</dbReference>
<dbReference type="KEGG" id="msv:Mesil_0261"/>
<dbReference type="eggNOG" id="ENOG5031K3A">
    <property type="taxonomic scope" value="Bacteria"/>
</dbReference>
<sequence>MYFWEFLFIRTSLVYLIYTALTGTAFYVWPSLTGFFKTAHVHAGLVGFFLSMVMGVAYWMMPRPGRMRQDTLEAATYIALNTGLALRLVLEPWILYSGTESLRPILVASGLLQLGAIGIFAYAMTKRVVTSDMLAQLRAKREAKGQE</sequence>
<feature type="transmembrane region" description="Helical" evidence="1">
    <location>
        <begin position="102"/>
        <end position="123"/>
    </location>
</feature>
<evidence type="ECO:0000313" key="3">
    <source>
        <dbReference type="Proteomes" id="UP000001916"/>
    </source>
</evidence>
<dbReference type="EMBL" id="CP002042">
    <property type="protein sequence ID" value="ADH62205.1"/>
    <property type="molecule type" value="Genomic_DNA"/>
</dbReference>
<feature type="transmembrane region" description="Helical" evidence="1">
    <location>
        <begin position="41"/>
        <end position="60"/>
    </location>
</feature>
<dbReference type="AlphaFoldDB" id="D7BHG7"/>
<organism evidence="2 3">
    <name type="scientific">Allomeiothermus silvanus (strain ATCC 700542 / DSM 9946 / NBRC 106475 / NCIMB 13440 / VI-R2)</name>
    <name type="common">Thermus silvanus</name>
    <dbReference type="NCBI Taxonomy" id="526227"/>
    <lineage>
        <taxon>Bacteria</taxon>
        <taxon>Thermotogati</taxon>
        <taxon>Deinococcota</taxon>
        <taxon>Deinococci</taxon>
        <taxon>Thermales</taxon>
        <taxon>Thermaceae</taxon>
        <taxon>Allomeiothermus</taxon>
    </lineage>
</organism>
<feature type="transmembrane region" description="Helical" evidence="1">
    <location>
        <begin position="7"/>
        <end position="29"/>
    </location>
</feature>
<name>D7BHG7_ALLS1</name>
<dbReference type="OrthoDB" id="9808832at2"/>
<gene>
    <name evidence="2" type="ordered locus">Mesil_0261</name>
</gene>
<keyword evidence="1" id="KW-1133">Transmembrane helix</keyword>
<dbReference type="HOGENOM" id="CLU_149392_0_0_0"/>
<keyword evidence="3" id="KW-1185">Reference proteome</keyword>
<keyword evidence="1" id="KW-0812">Transmembrane</keyword>
<dbReference type="Proteomes" id="UP000001916">
    <property type="component" value="Chromosome"/>
</dbReference>
<proteinExistence type="predicted"/>
<evidence type="ECO:0000313" key="2">
    <source>
        <dbReference type="EMBL" id="ADH62205.1"/>
    </source>
</evidence>
<dbReference type="STRING" id="526227.Mesil_0261"/>
<feature type="transmembrane region" description="Helical" evidence="1">
    <location>
        <begin position="72"/>
        <end position="90"/>
    </location>
</feature>
<protein>
    <submittedName>
        <fullName evidence="2">Uncharacterized protein</fullName>
    </submittedName>
</protein>